<protein>
    <submittedName>
        <fullName evidence="1">Uncharacterized protein</fullName>
    </submittedName>
</protein>
<accession>A0A8J2JHA6</accession>
<keyword evidence="2" id="KW-1185">Reference proteome</keyword>
<dbReference type="Proteomes" id="UP000708208">
    <property type="component" value="Unassembled WGS sequence"/>
</dbReference>
<sequence>MQSVSVEVDGQCIQIINIHMPHQDIEAYKLNKVLEKAVT</sequence>
<name>A0A8J2JHA6_9HEXA</name>
<dbReference type="EMBL" id="CAJVCH010055945">
    <property type="protein sequence ID" value="CAG7718777.1"/>
    <property type="molecule type" value="Genomic_DNA"/>
</dbReference>
<proteinExistence type="predicted"/>
<evidence type="ECO:0000313" key="2">
    <source>
        <dbReference type="Proteomes" id="UP000708208"/>
    </source>
</evidence>
<dbReference type="AlphaFoldDB" id="A0A8J2JHA6"/>
<comment type="caution">
    <text evidence="1">The sequence shown here is derived from an EMBL/GenBank/DDBJ whole genome shotgun (WGS) entry which is preliminary data.</text>
</comment>
<gene>
    <name evidence="1" type="ORF">AFUS01_LOCUS8146</name>
</gene>
<feature type="non-terminal residue" evidence="1">
    <location>
        <position position="39"/>
    </location>
</feature>
<evidence type="ECO:0000313" key="1">
    <source>
        <dbReference type="EMBL" id="CAG7718777.1"/>
    </source>
</evidence>
<reference evidence="1" key="1">
    <citation type="submission" date="2021-06" db="EMBL/GenBank/DDBJ databases">
        <authorList>
            <person name="Hodson N. C."/>
            <person name="Mongue J. A."/>
            <person name="Jaron S. K."/>
        </authorList>
    </citation>
    <scope>NUCLEOTIDE SEQUENCE</scope>
</reference>
<organism evidence="1 2">
    <name type="scientific">Allacma fusca</name>
    <dbReference type="NCBI Taxonomy" id="39272"/>
    <lineage>
        <taxon>Eukaryota</taxon>
        <taxon>Metazoa</taxon>
        <taxon>Ecdysozoa</taxon>
        <taxon>Arthropoda</taxon>
        <taxon>Hexapoda</taxon>
        <taxon>Collembola</taxon>
        <taxon>Symphypleona</taxon>
        <taxon>Sminthuridae</taxon>
        <taxon>Allacma</taxon>
    </lineage>
</organism>